<dbReference type="Pfam" id="PF12937">
    <property type="entry name" value="F-box-like"/>
    <property type="match status" value="1"/>
</dbReference>
<gene>
    <name evidence="2" type="ORF">D9619_005222</name>
</gene>
<organism evidence="2 3">
    <name type="scientific">Psilocybe cf. subviscida</name>
    <dbReference type="NCBI Taxonomy" id="2480587"/>
    <lineage>
        <taxon>Eukaryota</taxon>
        <taxon>Fungi</taxon>
        <taxon>Dikarya</taxon>
        <taxon>Basidiomycota</taxon>
        <taxon>Agaricomycotina</taxon>
        <taxon>Agaricomycetes</taxon>
        <taxon>Agaricomycetidae</taxon>
        <taxon>Agaricales</taxon>
        <taxon>Agaricineae</taxon>
        <taxon>Strophariaceae</taxon>
        <taxon>Psilocybe</taxon>
    </lineage>
</organism>
<evidence type="ECO:0000313" key="2">
    <source>
        <dbReference type="EMBL" id="KAF5330999.1"/>
    </source>
</evidence>
<sequence length="564" mass="64508">METQEAIDAKLAFLGRRSLKLLQEIRELKTQRSAHAPILKLPDEILLEVFMVMMACFPAQRWHQVAHVCSCWRNVAVQAPILWTKPPTNNHRLTRLMLKRSQAADLTVSFGPKTSLRAAKAVLKCIERIESLKIEQPYDEDLDEDEADEKQRKIMRTLLASLRRESSQPKAVILSSIPYYQWDIRPILRQLHPLNQVHQLSLQKVIFDWNFLPVENLTHLWLEDAEFGVITIQRLIEILRQMPLLEGLSLPSSAKTLSCPPTSATFREKVTLPRLCHLNAKEFILDHILYFVSHTALPRLCGMEMKLMNLQAPMEYSDFVCQFYPTILQAIVCVMADGQFGTFEGITIKPTYLNLCMSEAMSQERPHGTDDFWWPPKSPHIGLSFPTKGKWEEGDVHLCAKLPLDILDACPINCSRFLHLDIGIFLTPEEFRQLFGRPSCSSLQTISTTIAPSLINTLASVLAPQQSSMPPVIPFPHLTSIFFAGDHGDFATCPEQVIEAFCDCLILRRQHGYPLPKLVMYNCSATLIQRARLEKAVVKLLYHYDQWLADWEALMMRGMDDQSY</sequence>
<proteinExistence type="predicted"/>
<dbReference type="Gene3D" id="1.20.1280.50">
    <property type="match status" value="1"/>
</dbReference>
<dbReference type="AlphaFoldDB" id="A0A8H5BXF7"/>
<dbReference type="Proteomes" id="UP000567179">
    <property type="component" value="Unassembled WGS sequence"/>
</dbReference>
<comment type="caution">
    <text evidence="2">The sequence shown here is derived from an EMBL/GenBank/DDBJ whole genome shotgun (WGS) entry which is preliminary data.</text>
</comment>
<evidence type="ECO:0000259" key="1">
    <source>
        <dbReference type="Pfam" id="PF12937"/>
    </source>
</evidence>
<accession>A0A8H5BXF7</accession>
<evidence type="ECO:0000313" key="3">
    <source>
        <dbReference type="Proteomes" id="UP000567179"/>
    </source>
</evidence>
<dbReference type="InterPro" id="IPR001810">
    <property type="entry name" value="F-box_dom"/>
</dbReference>
<reference evidence="2 3" key="1">
    <citation type="journal article" date="2020" name="ISME J.">
        <title>Uncovering the hidden diversity of litter-decomposition mechanisms in mushroom-forming fungi.</title>
        <authorList>
            <person name="Floudas D."/>
            <person name="Bentzer J."/>
            <person name="Ahren D."/>
            <person name="Johansson T."/>
            <person name="Persson P."/>
            <person name="Tunlid A."/>
        </authorList>
    </citation>
    <scope>NUCLEOTIDE SEQUENCE [LARGE SCALE GENOMIC DNA]</scope>
    <source>
        <strain evidence="2 3">CBS 101986</strain>
    </source>
</reference>
<name>A0A8H5BXF7_9AGAR</name>
<protein>
    <recommendedName>
        <fullName evidence="1">F-box domain-containing protein</fullName>
    </recommendedName>
</protein>
<dbReference type="InterPro" id="IPR036047">
    <property type="entry name" value="F-box-like_dom_sf"/>
</dbReference>
<feature type="domain" description="F-box" evidence="1">
    <location>
        <begin position="38"/>
        <end position="85"/>
    </location>
</feature>
<dbReference type="OrthoDB" id="2884925at2759"/>
<dbReference type="SUPFAM" id="SSF81383">
    <property type="entry name" value="F-box domain"/>
    <property type="match status" value="1"/>
</dbReference>
<keyword evidence="3" id="KW-1185">Reference proteome</keyword>
<dbReference type="EMBL" id="JAACJJ010000001">
    <property type="protein sequence ID" value="KAF5330999.1"/>
    <property type="molecule type" value="Genomic_DNA"/>
</dbReference>